<dbReference type="AlphaFoldDB" id="E8RMD4"/>
<sequence>MYELNDGVGLALVDQHPIFLDLKTDRYLSLSPDGAAVLLGAAPATKESPLFLGLESIGLVKNGPSGLKPCQIAVATGSAPPRKVQFESLSLLLLRLIRARLDQRALLKRVTDLKKAGTIAQTKNRDCALSLLGSVETEAKACRTLLSSTDKCLPDAFAIATHLRRRGVDAKLVFGVRLPFAAHAWVQVDDIVVGDRPDRILAFTPILVV</sequence>
<gene>
    <name evidence="2" type="ordered locus">Astex_2229</name>
</gene>
<dbReference type="eggNOG" id="ENOG5033GCR">
    <property type="taxonomic scope" value="Bacteria"/>
</dbReference>
<keyword evidence="3" id="KW-1185">Reference proteome</keyword>
<dbReference type="OrthoDB" id="119963at2"/>
<protein>
    <recommendedName>
        <fullName evidence="1">Microcin J25-processing protein McjB C-terminal domain-containing protein</fullName>
    </recommendedName>
</protein>
<evidence type="ECO:0000313" key="3">
    <source>
        <dbReference type="Proteomes" id="UP000001492"/>
    </source>
</evidence>
<dbReference type="EMBL" id="CP002395">
    <property type="protein sequence ID" value="ADU13885.1"/>
    <property type="molecule type" value="Genomic_DNA"/>
</dbReference>
<dbReference type="InterPro" id="IPR053521">
    <property type="entry name" value="McjB-like"/>
</dbReference>
<proteinExistence type="predicted"/>
<accession>E8RMD4</accession>
<dbReference type="NCBIfam" id="NF033537">
    <property type="entry name" value="lasso_biosyn_B2"/>
    <property type="match status" value="1"/>
</dbReference>
<organism evidence="2 3">
    <name type="scientific">Asticcacaulis excentricus (strain ATCC 15261 / DSM 4724 / KCTC 12464 / NCIMB 9791 / VKM B-1370 / CB 48)</name>
    <dbReference type="NCBI Taxonomy" id="573065"/>
    <lineage>
        <taxon>Bacteria</taxon>
        <taxon>Pseudomonadati</taxon>
        <taxon>Pseudomonadota</taxon>
        <taxon>Alphaproteobacteria</taxon>
        <taxon>Caulobacterales</taxon>
        <taxon>Caulobacteraceae</taxon>
        <taxon>Asticcacaulis</taxon>
    </lineage>
</organism>
<dbReference type="HOGENOM" id="CLU_085623_0_0_5"/>
<dbReference type="Pfam" id="PF13471">
    <property type="entry name" value="Transglut_core3"/>
    <property type="match status" value="1"/>
</dbReference>
<dbReference type="RefSeq" id="WP_013479713.1">
    <property type="nucleotide sequence ID" value="NC_014816.1"/>
</dbReference>
<dbReference type="STRING" id="573065.Astex_2229"/>
<name>E8RMD4_ASTEC</name>
<dbReference type="MEROPS" id="C96.001"/>
<reference evidence="3" key="1">
    <citation type="submission" date="2010-12" db="EMBL/GenBank/DDBJ databases">
        <title>Complete sequence of chromosome 1 of Asticcacaulis excentricus CB 48.</title>
        <authorList>
            <consortium name="US DOE Joint Genome Institute"/>
            <person name="Lucas S."/>
            <person name="Copeland A."/>
            <person name="Lapidus A."/>
            <person name="Cheng J.-F."/>
            <person name="Bruce D."/>
            <person name="Goodwin L."/>
            <person name="Pitluck S."/>
            <person name="Teshima H."/>
            <person name="Davenport K."/>
            <person name="Detter J.C."/>
            <person name="Han C."/>
            <person name="Tapia R."/>
            <person name="Land M."/>
            <person name="Hauser L."/>
            <person name="Jeffries C."/>
            <person name="Kyrpides N."/>
            <person name="Ivanova N."/>
            <person name="Ovchinnikova G."/>
            <person name="Brun Y.V."/>
            <person name="Woyke T."/>
        </authorList>
    </citation>
    <scope>NUCLEOTIDE SEQUENCE [LARGE SCALE GENOMIC DNA]</scope>
    <source>
        <strain evidence="3">ATCC 15261 / DSM 4724 / KCTC 12464 / NCIMB 9791 / VKM B-1370 / CB 48</strain>
    </source>
</reference>
<evidence type="ECO:0000313" key="2">
    <source>
        <dbReference type="EMBL" id="ADU13885.1"/>
    </source>
</evidence>
<evidence type="ECO:0000259" key="1">
    <source>
        <dbReference type="Pfam" id="PF13471"/>
    </source>
</evidence>
<dbReference type="InterPro" id="IPR032708">
    <property type="entry name" value="McjB_C"/>
</dbReference>
<feature type="domain" description="Microcin J25-processing protein McjB C-terminal" evidence="1">
    <location>
        <begin position="98"/>
        <end position="207"/>
    </location>
</feature>
<dbReference type="KEGG" id="aex:Astex_2229"/>
<dbReference type="Proteomes" id="UP000001492">
    <property type="component" value="Chromosome 1"/>
</dbReference>